<dbReference type="InterPro" id="IPR017972">
    <property type="entry name" value="Cyt_P450_CS"/>
</dbReference>
<dbReference type="Proteomes" id="UP001519363">
    <property type="component" value="Unassembled WGS sequence"/>
</dbReference>
<dbReference type="PANTHER" id="PTHR46696:SF1">
    <property type="entry name" value="CYTOCHROME P450 YJIB-RELATED"/>
    <property type="match status" value="1"/>
</dbReference>
<dbReference type="RefSeq" id="WP_209707401.1">
    <property type="nucleotide sequence ID" value="NZ_JAGIOO010000001.1"/>
</dbReference>
<organism evidence="3 4">
    <name type="scientific">Crossiella equi</name>
    <dbReference type="NCBI Taxonomy" id="130796"/>
    <lineage>
        <taxon>Bacteria</taxon>
        <taxon>Bacillati</taxon>
        <taxon>Actinomycetota</taxon>
        <taxon>Actinomycetes</taxon>
        <taxon>Pseudonocardiales</taxon>
        <taxon>Pseudonocardiaceae</taxon>
        <taxon>Crossiella</taxon>
    </lineage>
</organism>
<evidence type="ECO:0000313" key="4">
    <source>
        <dbReference type="Proteomes" id="UP001519363"/>
    </source>
</evidence>
<evidence type="ECO:0000256" key="1">
    <source>
        <dbReference type="ARBA" id="ARBA00010617"/>
    </source>
</evidence>
<protein>
    <submittedName>
        <fullName evidence="3">Cytochrome P450</fullName>
    </submittedName>
</protein>
<dbReference type="InterPro" id="IPR001128">
    <property type="entry name" value="Cyt_P450"/>
</dbReference>
<dbReference type="CDD" id="cd11029">
    <property type="entry name" value="CYP107-like"/>
    <property type="match status" value="1"/>
</dbReference>
<keyword evidence="2" id="KW-0408">Iron</keyword>
<dbReference type="PANTHER" id="PTHR46696">
    <property type="entry name" value="P450, PUTATIVE (EUROFUNG)-RELATED"/>
    <property type="match status" value="1"/>
</dbReference>
<gene>
    <name evidence="3" type="ORF">JOF53_006214</name>
</gene>
<comment type="similarity">
    <text evidence="1 2">Belongs to the cytochrome P450 family.</text>
</comment>
<dbReference type="Gene3D" id="1.10.630.10">
    <property type="entry name" value="Cytochrome P450"/>
    <property type="match status" value="1"/>
</dbReference>
<evidence type="ECO:0000313" key="3">
    <source>
        <dbReference type="EMBL" id="MBP2477342.1"/>
    </source>
</evidence>
<dbReference type="Pfam" id="PF00067">
    <property type="entry name" value="p450"/>
    <property type="match status" value="1"/>
</dbReference>
<evidence type="ECO:0000256" key="2">
    <source>
        <dbReference type="RuleBase" id="RU000461"/>
    </source>
</evidence>
<keyword evidence="2" id="KW-0479">Metal-binding</keyword>
<dbReference type="SUPFAM" id="SSF48264">
    <property type="entry name" value="Cytochrome P450"/>
    <property type="match status" value="1"/>
</dbReference>
<dbReference type="EMBL" id="JAGIOO010000001">
    <property type="protein sequence ID" value="MBP2477342.1"/>
    <property type="molecule type" value="Genomic_DNA"/>
</dbReference>
<keyword evidence="4" id="KW-1185">Reference proteome</keyword>
<reference evidence="3 4" key="1">
    <citation type="submission" date="2021-03" db="EMBL/GenBank/DDBJ databases">
        <title>Sequencing the genomes of 1000 actinobacteria strains.</title>
        <authorList>
            <person name="Klenk H.-P."/>
        </authorList>
    </citation>
    <scope>NUCLEOTIDE SEQUENCE [LARGE SCALE GENOMIC DNA]</scope>
    <source>
        <strain evidence="3 4">DSM 44580</strain>
    </source>
</reference>
<keyword evidence="2" id="KW-0503">Monooxygenase</keyword>
<dbReference type="PRINTS" id="PR00359">
    <property type="entry name" value="BP450"/>
</dbReference>
<sequence>MPEPVFLHTPEFKRDPYPVYAALRERGPVHRVRFPSGVVGWLVTGYDAAVATLSDPRLAKNHRHGGDQWRRLSASMPEPYHGRLQAHLLHQDPPDHTRMRKHVTDSFSPKRMAALRGRIEEIAESLLDDVVRVARRDGQADLVEHFAAELPLHALAEVLGLPEDYRERFDPAWRRVVAPVGPEEPGRAAYLALLAGCQDYIADLLAHKRSHPGEDLLTALVRAHDAGELAEHELSSMVFQLFAAGQEPVTGQITTMTVALLAHPAEFAALAEDPGLLPGAVEELFRYDGSFEITTWRFFREDSDLHGTRIPAGESVIVSLAAANRDGRRFADPDRLDLTRSPNPHLAFGHGHHFCPGAALARVQAQTAVSTLVRRLPGLRLAMPAAELPWVQAVLGRGVTRLPVTFGAAPRPAPALSAPGGLS</sequence>
<keyword evidence="2" id="KW-0560">Oxidoreductase</keyword>
<dbReference type="InterPro" id="IPR036396">
    <property type="entry name" value="Cyt_P450_sf"/>
</dbReference>
<name>A0ABS5ALR7_9PSEU</name>
<dbReference type="InterPro" id="IPR002397">
    <property type="entry name" value="Cyt_P450_B"/>
</dbReference>
<keyword evidence="2" id="KW-0349">Heme</keyword>
<proteinExistence type="inferred from homology"/>
<accession>A0ABS5ALR7</accession>
<comment type="caution">
    <text evidence="3">The sequence shown here is derived from an EMBL/GenBank/DDBJ whole genome shotgun (WGS) entry which is preliminary data.</text>
</comment>
<dbReference type="PROSITE" id="PS00086">
    <property type="entry name" value="CYTOCHROME_P450"/>
    <property type="match status" value="1"/>
</dbReference>